<evidence type="ECO:0000313" key="1">
    <source>
        <dbReference type="EMBL" id="APH55349.1"/>
    </source>
</evidence>
<dbReference type="PANTHER" id="PTHR30050:SF5">
    <property type="entry name" value="DNAA REGULATORY INACTIVATOR HDA"/>
    <property type="match status" value="1"/>
</dbReference>
<gene>
    <name evidence="1" type="ORF">GbCGDNIH9_2034</name>
</gene>
<name>A0AAC9KBK2_9PROT</name>
<dbReference type="PANTHER" id="PTHR30050">
    <property type="entry name" value="CHROMOSOMAL REPLICATION INITIATOR PROTEIN DNAA"/>
    <property type="match status" value="1"/>
</dbReference>
<dbReference type="Gene3D" id="1.10.8.60">
    <property type="match status" value="1"/>
</dbReference>
<dbReference type="Gene3D" id="3.40.50.300">
    <property type="entry name" value="P-loop containing nucleotide triphosphate hydrolases"/>
    <property type="match status" value="2"/>
</dbReference>
<sequence>MCCRVSGCDVIWPVRSIWSRRGHNALVDPDQGDGGGGCTMSAALQLGLPFAYEPAYRPSNFLEAPSNRAARAWLARTAEWPQGRLGLFGDEGTGKTHLLSIWADLHGAERRPGPSLRGLPRAPLAPVAVDDADATPDEAALLHLINAAAEAGVPLLLASRLPPARWRVTLPDLASRLRATSSVGILPPDDALLRALLERLLTERQLSVPPSLQSWLLLRLPRTAWAVREVAARLDRAALAEGGRVTKILAARILSGLCESDVDEACRDSFASDADEILSNPPALL</sequence>
<dbReference type="AlphaFoldDB" id="A0AAC9KBK2"/>
<dbReference type="Proteomes" id="UP000182373">
    <property type="component" value="Chromosome"/>
</dbReference>
<dbReference type="SUPFAM" id="SSF52540">
    <property type="entry name" value="P-loop containing nucleoside triphosphate hydrolases"/>
    <property type="match status" value="1"/>
</dbReference>
<dbReference type="GO" id="GO:0003688">
    <property type="term" value="F:DNA replication origin binding"/>
    <property type="evidence" value="ECO:0007669"/>
    <property type="project" value="TreeGrafter"/>
</dbReference>
<accession>A0AAC9KBK2</accession>
<protein>
    <submittedName>
        <fullName evidence="1">DnaA-related protein</fullName>
    </submittedName>
</protein>
<proteinExistence type="predicted"/>
<evidence type="ECO:0000313" key="2">
    <source>
        <dbReference type="Proteomes" id="UP000182373"/>
    </source>
</evidence>
<reference evidence="2" key="1">
    <citation type="submission" date="2016-11" db="EMBL/GenBank/DDBJ databases">
        <title>Comparative genomic and phenotypic analysis of Granulibacter bethesdensis clinical isolates from patients with chronic granulomatous disease.</title>
        <authorList>
            <person name="Zarember K.A."/>
            <person name="Porcella S.F."/>
            <person name="Chu J."/>
            <person name="Ding L."/>
            <person name="Dahlstrom E."/>
            <person name="Barbian K."/>
            <person name="Martens C."/>
            <person name="Sykora L."/>
            <person name="Kramer S."/>
            <person name="Pettinato A.M."/>
            <person name="Hong H."/>
            <person name="Wald G."/>
            <person name="Berg L.J."/>
            <person name="Rogge L.S."/>
            <person name="Greenberg D.E."/>
            <person name="Falcone E.L."/>
            <person name="Neves J.F."/>
            <person name="Simoes M.J."/>
            <person name="Casal M."/>
            <person name="Rodriguez-Lopez F.C."/>
            <person name="Zelazny A."/>
            <person name="Gallin J.I."/>
            <person name="Holland S.M."/>
        </authorList>
    </citation>
    <scope>NUCLEOTIDE SEQUENCE [LARGE SCALE GENOMIC DNA]</scope>
    <source>
        <strain evidence="2">NIH9.1</strain>
    </source>
</reference>
<organism evidence="1 2">
    <name type="scientific">Granulibacter bethesdensis</name>
    <dbReference type="NCBI Taxonomy" id="364410"/>
    <lineage>
        <taxon>Bacteria</taxon>
        <taxon>Pseudomonadati</taxon>
        <taxon>Pseudomonadota</taxon>
        <taxon>Alphaproteobacteria</taxon>
        <taxon>Acetobacterales</taxon>
        <taxon>Acetobacteraceae</taxon>
        <taxon>Granulibacter</taxon>
    </lineage>
</organism>
<dbReference type="GO" id="GO:0005886">
    <property type="term" value="C:plasma membrane"/>
    <property type="evidence" value="ECO:0007669"/>
    <property type="project" value="TreeGrafter"/>
</dbReference>
<dbReference type="GO" id="GO:0006270">
    <property type="term" value="P:DNA replication initiation"/>
    <property type="evidence" value="ECO:0007669"/>
    <property type="project" value="TreeGrafter"/>
</dbReference>
<dbReference type="InterPro" id="IPR027417">
    <property type="entry name" value="P-loop_NTPase"/>
</dbReference>
<dbReference type="EMBL" id="CP018191">
    <property type="protein sequence ID" value="APH55349.1"/>
    <property type="molecule type" value="Genomic_DNA"/>
</dbReference>